<dbReference type="EMBL" id="MT145202">
    <property type="protein sequence ID" value="QJA55339.1"/>
    <property type="molecule type" value="Genomic_DNA"/>
</dbReference>
<name>A0A6H2A6L9_9ZZZZ</name>
<dbReference type="GO" id="GO:0004519">
    <property type="term" value="F:endonuclease activity"/>
    <property type="evidence" value="ECO:0007669"/>
    <property type="project" value="UniProtKB-KW"/>
</dbReference>
<sequence length="241" mass="29152">MKTKKCPSCHSIKDIASFHKNRSKKDGHTHFCKQCSSEYSRQRRIQFNEKITAQSRAYRKKHKEETNAYHRQRRINLKDTILAQEAEYRDKNRDRLRAIEKKYRENHRQEINERYRIWRKNYRKTDKGRIDNHMGSFLKRALGKQKESRHWEDLVEYKLSHLVGHLKKSIPHGYSWQDFLNGDLHLDHIIPKRVFNYKSAIDIDFKKCWALTNLQLLPAEENMKKNGRLDKPFQPSFAFVK</sequence>
<protein>
    <submittedName>
        <fullName evidence="1">Putative HNH endonuclease</fullName>
    </submittedName>
</protein>
<gene>
    <name evidence="1" type="ORF">TM448A01013_0026</name>
    <name evidence="2" type="ORF">TM448B01188_0004</name>
</gene>
<dbReference type="EMBL" id="MT145203">
    <property type="protein sequence ID" value="QJI05464.1"/>
    <property type="molecule type" value="Genomic_DNA"/>
</dbReference>
<organism evidence="1">
    <name type="scientific">viral metagenome</name>
    <dbReference type="NCBI Taxonomy" id="1070528"/>
    <lineage>
        <taxon>unclassified sequences</taxon>
        <taxon>metagenomes</taxon>
        <taxon>organismal metagenomes</taxon>
    </lineage>
</organism>
<proteinExistence type="predicted"/>
<dbReference type="AlphaFoldDB" id="A0A6H2A6L9"/>
<keyword evidence="1" id="KW-0378">Hydrolase</keyword>
<evidence type="ECO:0000313" key="1">
    <source>
        <dbReference type="EMBL" id="QJA55339.1"/>
    </source>
</evidence>
<keyword evidence="1" id="KW-0540">Nuclease</keyword>
<accession>A0A6H2A6L9</accession>
<evidence type="ECO:0000313" key="2">
    <source>
        <dbReference type="EMBL" id="QJI05464.1"/>
    </source>
</evidence>
<keyword evidence="1" id="KW-0255">Endonuclease</keyword>
<reference evidence="1" key="1">
    <citation type="submission" date="2020-03" db="EMBL/GenBank/DDBJ databases">
        <title>The deep terrestrial virosphere.</title>
        <authorList>
            <person name="Holmfeldt K."/>
            <person name="Nilsson E."/>
            <person name="Simone D."/>
            <person name="Lopez-Fernandez M."/>
            <person name="Wu X."/>
            <person name="de Brujin I."/>
            <person name="Lundin D."/>
            <person name="Andersson A."/>
            <person name="Bertilsson S."/>
            <person name="Dopson M."/>
        </authorList>
    </citation>
    <scope>NUCLEOTIDE SEQUENCE</scope>
    <source>
        <strain evidence="1">TM448A01013</strain>
        <strain evidence="2">TM448B01188</strain>
    </source>
</reference>